<keyword evidence="3" id="KW-1185">Reference proteome</keyword>
<dbReference type="Proteomes" id="UP000327468">
    <property type="component" value="Chromosome 6"/>
</dbReference>
<evidence type="ECO:0000256" key="1">
    <source>
        <dbReference type="SAM" id="MobiDB-lite"/>
    </source>
</evidence>
<comment type="caution">
    <text evidence="2">The sequence shown here is derived from an EMBL/GenBank/DDBJ whole genome shotgun (WGS) entry which is preliminary data.</text>
</comment>
<gene>
    <name evidence="2" type="ORF">PHYPO_G00210880</name>
</gene>
<dbReference type="AlphaFoldDB" id="A0A5N5P527"/>
<evidence type="ECO:0000313" key="2">
    <source>
        <dbReference type="EMBL" id="KAB5574599.1"/>
    </source>
</evidence>
<feature type="region of interest" description="Disordered" evidence="1">
    <location>
        <begin position="16"/>
        <end position="39"/>
    </location>
</feature>
<feature type="compositionally biased region" description="Basic and acidic residues" evidence="1">
    <location>
        <begin position="16"/>
        <end position="25"/>
    </location>
</feature>
<evidence type="ECO:0000313" key="3">
    <source>
        <dbReference type="Proteomes" id="UP000327468"/>
    </source>
</evidence>
<proteinExistence type="predicted"/>
<sequence length="91" mass="9860">MGCASSIHISDRVVYHSGKESEDCPPHSPPQGNNTQNCPIKASEYKSSLTEVQFGPMKLYEDQIQLLQSAVADEIPVVSMATKPNSNSNVP</sequence>
<accession>A0A5N5P527</accession>
<dbReference type="EMBL" id="VFJC01000007">
    <property type="protein sequence ID" value="KAB5574599.1"/>
    <property type="molecule type" value="Genomic_DNA"/>
</dbReference>
<protein>
    <submittedName>
        <fullName evidence="2">Uncharacterized protein</fullName>
    </submittedName>
</protein>
<name>A0A5N5P527_PANHP</name>
<organism evidence="2 3">
    <name type="scientific">Pangasianodon hypophthalmus</name>
    <name type="common">Striped catfish</name>
    <name type="synonym">Helicophagus hypophthalmus</name>
    <dbReference type="NCBI Taxonomy" id="310915"/>
    <lineage>
        <taxon>Eukaryota</taxon>
        <taxon>Metazoa</taxon>
        <taxon>Chordata</taxon>
        <taxon>Craniata</taxon>
        <taxon>Vertebrata</taxon>
        <taxon>Euteleostomi</taxon>
        <taxon>Actinopterygii</taxon>
        <taxon>Neopterygii</taxon>
        <taxon>Teleostei</taxon>
        <taxon>Ostariophysi</taxon>
        <taxon>Siluriformes</taxon>
        <taxon>Pangasiidae</taxon>
        <taxon>Pangasianodon</taxon>
    </lineage>
</organism>
<reference evidence="2 3" key="1">
    <citation type="submission" date="2019-06" db="EMBL/GenBank/DDBJ databases">
        <title>A chromosome-scale genome assembly of the striped catfish, Pangasianodon hypophthalmus.</title>
        <authorList>
            <person name="Wen M."/>
            <person name="Zahm M."/>
            <person name="Roques C."/>
            <person name="Cabau C."/>
            <person name="Klopp C."/>
            <person name="Donnadieu C."/>
            <person name="Jouanno E."/>
            <person name="Avarre J.-C."/>
            <person name="Campet M."/>
            <person name="Ha T.T.T."/>
            <person name="Dugue R."/>
            <person name="Lampietro C."/>
            <person name="Louis A."/>
            <person name="Herpin A."/>
            <person name="Echchiki A."/>
            <person name="Berthelot C."/>
            <person name="Parey E."/>
            <person name="Roest-Crollius H."/>
            <person name="Braasch I."/>
            <person name="Postlethwait J."/>
            <person name="Bobe J."/>
            <person name="Montfort J."/>
            <person name="Bouchez O."/>
            <person name="Begum T."/>
            <person name="Schartl M."/>
            <person name="Guiguen Y."/>
        </authorList>
    </citation>
    <scope>NUCLEOTIDE SEQUENCE [LARGE SCALE GENOMIC DNA]</scope>
    <source>
        <strain evidence="2 3">Indonesia</strain>
        <tissue evidence="2">Blood</tissue>
    </source>
</reference>
<dbReference type="Pfam" id="PF08629">
    <property type="entry name" value="PDE8"/>
    <property type="match status" value="1"/>
</dbReference>